<dbReference type="AlphaFoldDB" id="A0A8X8GBD6"/>
<gene>
    <name evidence="2" type="ORF">HF568_10475</name>
</gene>
<protein>
    <submittedName>
        <fullName evidence="2">Class 1 fructose-bisphosphatase</fullName>
    </submittedName>
</protein>
<feature type="non-terminal residue" evidence="2">
    <location>
        <position position="1"/>
    </location>
</feature>
<dbReference type="Gene3D" id="3.40.190.80">
    <property type="match status" value="1"/>
</dbReference>
<organism evidence="2 3">
    <name type="scientific">Acidithiobacillus ferridurans</name>
    <dbReference type="NCBI Taxonomy" id="1232575"/>
    <lineage>
        <taxon>Bacteria</taxon>
        <taxon>Pseudomonadati</taxon>
        <taxon>Pseudomonadota</taxon>
        <taxon>Acidithiobacillia</taxon>
        <taxon>Acidithiobacillales</taxon>
        <taxon>Acidithiobacillaceae</taxon>
        <taxon>Acidithiobacillus</taxon>
    </lineage>
</organism>
<evidence type="ECO:0000313" key="2">
    <source>
        <dbReference type="EMBL" id="MBU2723612.1"/>
    </source>
</evidence>
<dbReference type="Proteomes" id="UP000887300">
    <property type="component" value="Unassembled WGS sequence"/>
</dbReference>
<feature type="domain" description="Fructose-1-6-bisphosphatase class 1 C-terminal" evidence="1">
    <location>
        <begin position="1"/>
        <end position="35"/>
    </location>
</feature>
<dbReference type="SUPFAM" id="SSF56655">
    <property type="entry name" value="Carbohydrate phosphatase"/>
    <property type="match status" value="1"/>
</dbReference>
<sequence>GTTRILDIVPQGLHQRIPVILGAKNEVERVVAYHQESF</sequence>
<accession>A0A8X8GBD6</accession>
<dbReference type="Pfam" id="PF18913">
    <property type="entry name" value="FBPase_C"/>
    <property type="match status" value="1"/>
</dbReference>
<dbReference type="EMBL" id="JABBHS010000306">
    <property type="protein sequence ID" value="MBU2723612.1"/>
    <property type="molecule type" value="Genomic_DNA"/>
</dbReference>
<comment type="caution">
    <text evidence="2">The sequence shown here is derived from an EMBL/GenBank/DDBJ whole genome shotgun (WGS) entry which is preliminary data.</text>
</comment>
<dbReference type="InterPro" id="IPR044015">
    <property type="entry name" value="FBPase_C_dom"/>
</dbReference>
<evidence type="ECO:0000259" key="1">
    <source>
        <dbReference type="Pfam" id="PF18913"/>
    </source>
</evidence>
<name>A0A8X8GBD6_ACIFI</name>
<reference evidence="2" key="1">
    <citation type="journal article" date="2021" name="ISME J.">
        <title>Genomic evolution of the class Acidithiobacillia: deep-branching Proteobacteria living in extreme acidic conditions.</title>
        <authorList>
            <person name="Moya-Beltran A."/>
            <person name="Beard S."/>
            <person name="Rojas-Villalobos C."/>
            <person name="Issotta F."/>
            <person name="Gallardo Y."/>
            <person name="Ulloa R."/>
            <person name="Giaveno A."/>
            <person name="Degli Esposti M."/>
            <person name="Johnson D.B."/>
            <person name="Quatrini R."/>
        </authorList>
    </citation>
    <scope>NUCLEOTIDE SEQUENCE</scope>
    <source>
        <strain evidence="2">DSM 583</strain>
    </source>
</reference>
<proteinExistence type="predicted"/>
<evidence type="ECO:0000313" key="3">
    <source>
        <dbReference type="Proteomes" id="UP000887300"/>
    </source>
</evidence>